<keyword evidence="5 8" id="KW-1133">Transmembrane helix</keyword>
<keyword evidence="6 8" id="KW-0472">Membrane</keyword>
<dbReference type="PANTHER" id="PTHR12226:SF2">
    <property type="entry name" value="MANNOSE-P-DOLICHOL UTILIZATION DEFECT 1 PROTEIN"/>
    <property type="match status" value="1"/>
</dbReference>
<evidence type="ECO:0000313" key="10">
    <source>
        <dbReference type="Proteomes" id="UP001190700"/>
    </source>
</evidence>
<dbReference type="Gene3D" id="1.20.1280.290">
    <property type="match status" value="1"/>
</dbReference>
<keyword evidence="10" id="KW-1185">Reference proteome</keyword>
<dbReference type="PANTHER" id="PTHR12226">
    <property type="entry name" value="MANNOSE-P-DOLICHOL UTILIZATION DEFECT 1 LEC35 -RELATED"/>
    <property type="match status" value="1"/>
</dbReference>
<comment type="caution">
    <text evidence="9">The sequence shown here is derived from an EMBL/GenBank/DDBJ whole genome shotgun (WGS) entry which is preliminary data.</text>
</comment>
<reference evidence="9 10" key="1">
    <citation type="journal article" date="2015" name="Genome Biol. Evol.">
        <title>Comparative Genomics of a Bacterivorous Green Alga Reveals Evolutionary Causalities and Consequences of Phago-Mixotrophic Mode of Nutrition.</title>
        <authorList>
            <person name="Burns J.A."/>
            <person name="Paasch A."/>
            <person name="Narechania A."/>
            <person name="Kim E."/>
        </authorList>
    </citation>
    <scope>NUCLEOTIDE SEQUENCE [LARGE SCALE GENOMIC DNA]</scope>
    <source>
        <strain evidence="9 10">PLY_AMNH</strain>
    </source>
</reference>
<dbReference type="AlphaFoldDB" id="A0AAE0GM84"/>
<comment type="subcellular location">
    <subcellularLocation>
        <location evidence="1">Membrane</location>
        <topology evidence="1">Multi-pass membrane protein</topology>
    </subcellularLocation>
</comment>
<evidence type="ECO:0000256" key="6">
    <source>
        <dbReference type="ARBA" id="ARBA00023136"/>
    </source>
</evidence>
<dbReference type="InterPro" id="IPR016817">
    <property type="entry name" value="MannP-dilichol_defect-1"/>
</dbReference>
<keyword evidence="3 8" id="KW-0812">Transmembrane</keyword>
<feature type="transmembrane region" description="Helical" evidence="8">
    <location>
        <begin position="76"/>
        <end position="91"/>
    </location>
</feature>
<dbReference type="EMBL" id="LGRX02004299">
    <property type="protein sequence ID" value="KAK3280691.1"/>
    <property type="molecule type" value="Genomic_DNA"/>
</dbReference>
<evidence type="ECO:0000256" key="2">
    <source>
        <dbReference type="ARBA" id="ARBA00022448"/>
    </source>
</evidence>
<evidence type="ECO:0000256" key="3">
    <source>
        <dbReference type="ARBA" id="ARBA00022692"/>
    </source>
</evidence>
<dbReference type="GO" id="GO:0016020">
    <property type="term" value="C:membrane"/>
    <property type="evidence" value="ECO:0007669"/>
    <property type="project" value="UniProtKB-SubCell"/>
</dbReference>
<dbReference type="Proteomes" id="UP001190700">
    <property type="component" value="Unassembled WGS sequence"/>
</dbReference>
<evidence type="ECO:0000256" key="7">
    <source>
        <dbReference type="ARBA" id="ARBA00038475"/>
    </source>
</evidence>
<comment type="similarity">
    <text evidence="7">Belongs to the MPDU1 (TC 2.A.43.3) family.</text>
</comment>
<evidence type="ECO:0000256" key="4">
    <source>
        <dbReference type="ARBA" id="ARBA00022737"/>
    </source>
</evidence>
<evidence type="ECO:0000256" key="5">
    <source>
        <dbReference type="ARBA" id="ARBA00022989"/>
    </source>
</evidence>
<evidence type="ECO:0000256" key="1">
    <source>
        <dbReference type="ARBA" id="ARBA00004141"/>
    </source>
</evidence>
<organism evidence="9 10">
    <name type="scientific">Cymbomonas tetramitiformis</name>
    <dbReference type="NCBI Taxonomy" id="36881"/>
    <lineage>
        <taxon>Eukaryota</taxon>
        <taxon>Viridiplantae</taxon>
        <taxon>Chlorophyta</taxon>
        <taxon>Pyramimonadophyceae</taxon>
        <taxon>Pyramimonadales</taxon>
        <taxon>Pyramimonadaceae</taxon>
        <taxon>Cymbomonas</taxon>
    </lineage>
</organism>
<gene>
    <name evidence="9" type="ORF">CYMTET_11486</name>
</gene>
<protein>
    <submittedName>
        <fullName evidence="9">Uncharacterized protein</fullName>
    </submittedName>
</protein>
<accession>A0AAE0GM84</accession>
<keyword evidence="2" id="KW-0813">Transport</keyword>
<evidence type="ECO:0000313" key="9">
    <source>
        <dbReference type="EMBL" id="KAK3280691.1"/>
    </source>
</evidence>
<keyword evidence="4" id="KW-0677">Repeat</keyword>
<evidence type="ECO:0000256" key="8">
    <source>
        <dbReference type="SAM" id="Phobius"/>
    </source>
</evidence>
<feature type="transmembrane region" description="Helical" evidence="8">
    <location>
        <begin position="103"/>
        <end position="122"/>
    </location>
</feature>
<proteinExistence type="inferred from homology"/>
<feature type="transmembrane region" description="Helical" evidence="8">
    <location>
        <begin position="49"/>
        <end position="70"/>
    </location>
</feature>
<dbReference type="InterPro" id="IPR006603">
    <property type="entry name" value="PQ-loop_rpt"/>
</dbReference>
<dbReference type="SMART" id="SM00679">
    <property type="entry name" value="CTNS"/>
    <property type="match status" value="2"/>
</dbReference>
<name>A0AAE0GM84_9CHLO</name>
<dbReference type="Pfam" id="PF04193">
    <property type="entry name" value="PQ-loop"/>
    <property type="match status" value="2"/>
</dbReference>
<feature type="transmembrane region" description="Helical" evidence="8">
    <location>
        <begin position="12"/>
        <end position="28"/>
    </location>
</feature>
<sequence length="590" mass="63861">MDPALSISTEAVASGLGYLITFGSVLLYSPQIFRIVRSRSAAGLSLQMYWLKLTSTYLTALYDVVMGFPISTYGENLAIIFQLAVLVVLVAKEQSAGNDDCRVAAGLVLYLCIAAAVLGRIVPPEESMPVLTALQLINSVSYPVALLPQLTMNYQSQSTGQYSPVTCSLALGGCAARIFTTLTLMKSALGFKDRSTGARFDVSVLLIQNRATAKLQPVTHQGLERVSRAFGQAVSDAGVHYSTEWGVEFCWQAAARARAQTRDFREAQCVLDRFRTLMKGGVAAGLLLNNLRGELVSAVQRTGDTQHGVEVAADALIPTVSDFWRLLNRMPGLARGVLDRNVAMGFGVCLQVYQSWLRAERQGGNYSPSEMESAEVVRKMKLAYKGAGLDQVATFFLDGSFGVLYLIVKHKDETLCAKRRPVVPCFNAPDRMLQNRVGRALCFFIDQLDGHFNVAATQEISSRLAKFNAAVKRHDTVMAASFDVKEMCVFLKPAVLLQATELVVMQAMGDKSGVLVSTRGRRGVSWYAAITPRRVALKMTATQILAGVRFILDNGFLSVAGDLVRQVSGIGIGGGASPGLAQCVCVFGEM</sequence>